<proteinExistence type="predicted"/>
<evidence type="ECO:0000313" key="1">
    <source>
        <dbReference type="EMBL" id="KAI5672569.1"/>
    </source>
</evidence>
<sequence length="324" mass="36418">MGCSLIWRSISKARELLKQGHRWLVGSCEQILDKRQQNQRYSQHLYKNEDDDAVSNVESPSSSEGQVFQLEIMPQYCSHYGEYEQTNKGAMQNRGGDRLSSHLCVPLSKTNMGIWWTAESRWKPTLEGEYRVGVDGAFKGNKAGIGVVIMDHVGEVVATMAANLQGVVEAAQTEKLAIWNGIQLAKDLLLYRFPIESDCATVIEEFLQGLDKDLEYVEPVNFVVQPEGFSRNVEKSKMRDWAFENEEEKEEEAEGELQWRFSEGGRRGNGGDLAKLDRNPQTMDGNGAERPGFKGYAKVAIAVILSVDGTHEDENTTMKKNQTT</sequence>
<gene>
    <name evidence="1" type="ORF">M9H77_12933</name>
</gene>
<dbReference type="Proteomes" id="UP001060085">
    <property type="component" value="Linkage Group LG03"/>
</dbReference>
<comment type="caution">
    <text evidence="1">The sequence shown here is derived from an EMBL/GenBank/DDBJ whole genome shotgun (WGS) entry which is preliminary data.</text>
</comment>
<dbReference type="EMBL" id="CM044703">
    <property type="protein sequence ID" value="KAI5672569.1"/>
    <property type="molecule type" value="Genomic_DNA"/>
</dbReference>
<reference evidence="2" key="1">
    <citation type="journal article" date="2023" name="Nat. Plants">
        <title>Single-cell RNA sequencing provides a high-resolution roadmap for understanding the multicellular compartmentation of specialized metabolism.</title>
        <authorList>
            <person name="Sun S."/>
            <person name="Shen X."/>
            <person name="Li Y."/>
            <person name="Li Y."/>
            <person name="Wang S."/>
            <person name="Li R."/>
            <person name="Zhang H."/>
            <person name="Shen G."/>
            <person name="Guo B."/>
            <person name="Wei J."/>
            <person name="Xu J."/>
            <person name="St-Pierre B."/>
            <person name="Chen S."/>
            <person name="Sun C."/>
        </authorList>
    </citation>
    <scope>NUCLEOTIDE SEQUENCE [LARGE SCALE GENOMIC DNA]</scope>
</reference>
<organism evidence="1 2">
    <name type="scientific">Catharanthus roseus</name>
    <name type="common">Madagascar periwinkle</name>
    <name type="synonym">Vinca rosea</name>
    <dbReference type="NCBI Taxonomy" id="4058"/>
    <lineage>
        <taxon>Eukaryota</taxon>
        <taxon>Viridiplantae</taxon>
        <taxon>Streptophyta</taxon>
        <taxon>Embryophyta</taxon>
        <taxon>Tracheophyta</taxon>
        <taxon>Spermatophyta</taxon>
        <taxon>Magnoliopsida</taxon>
        <taxon>eudicotyledons</taxon>
        <taxon>Gunneridae</taxon>
        <taxon>Pentapetalae</taxon>
        <taxon>asterids</taxon>
        <taxon>lamiids</taxon>
        <taxon>Gentianales</taxon>
        <taxon>Apocynaceae</taxon>
        <taxon>Rauvolfioideae</taxon>
        <taxon>Vinceae</taxon>
        <taxon>Catharanthinae</taxon>
        <taxon>Catharanthus</taxon>
    </lineage>
</organism>
<accession>A0ACC0BIY3</accession>
<name>A0ACC0BIY3_CATRO</name>
<protein>
    <submittedName>
        <fullName evidence="1">Uncharacterized protein</fullName>
    </submittedName>
</protein>
<evidence type="ECO:0000313" key="2">
    <source>
        <dbReference type="Proteomes" id="UP001060085"/>
    </source>
</evidence>
<keyword evidence="2" id="KW-1185">Reference proteome</keyword>